<evidence type="ECO:0000313" key="4">
    <source>
        <dbReference type="Proteomes" id="UP000199592"/>
    </source>
</evidence>
<dbReference type="InterPro" id="IPR050190">
    <property type="entry name" value="UPF0213_domain"/>
</dbReference>
<comment type="similarity">
    <text evidence="1">Belongs to the UPF0213 family.</text>
</comment>
<dbReference type="InterPro" id="IPR035901">
    <property type="entry name" value="GIY-YIG_endonuc_sf"/>
</dbReference>
<dbReference type="OrthoDB" id="9807770at2"/>
<dbReference type="Gene3D" id="3.40.1440.10">
    <property type="entry name" value="GIY-YIG endonuclease"/>
    <property type="match status" value="1"/>
</dbReference>
<proteinExistence type="inferred from homology"/>
<gene>
    <name evidence="3" type="ORF">SAMN04487892_1674</name>
</gene>
<evidence type="ECO:0000313" key="3">
    <source>
        <dbReference type="EMBL" id="SDW57534.1"/>
    </source>
</evidence>
<dbReference type="Proteomes" id="UP000199592">
    <property type="component" value="Unassembled WGS sequence"/>
</dbReference>
<dbReference type="STRING" id="1073328.SAMN05216294_0618"/>
<keyword evidence="4" id="KW-1185">Reference proteome</keyword>
<dbReference type="SUPFAM" id="SSF82771">
    <property type="entry name" value="GIY-YIG endonuclease"/>
    <property type="match status" value="1"/>
</dbReference>
<keyword evidence="3" id="KW-0540">Nuclease</keyword>
<dbReference type="Pfam" id="PF01541">
    <property type="entry name" value="GIY-YIG"/>
    <property type="match status" value="1"/>
</dbReference>
<accession>A0A1H2UPQ7</accession>
<feature type="domain" description="GIY-YIG" evidence="2">
    <location>
        <begin position="2"/>
        <end position="81"/>
    </location>
</feature>
<dbReference type="AlphaFoldDB" id="A0A1H2UPQ7"/>
<dbReference type="PROSITE" id="PS50164">
    <property type="entry name" value="GIY_YIG"/>
    <property type="match status" value="1"/>
</dbReference>
<dbReference type="PANTHER" id="PTHR34477">
    <property type="entry name" value="UPF0213 PROTEIN YHBQ"/>
    <property type="match status" value="1"/>
</dbReference>
<dbReference type="EMBL" id="FNMY01000002">
    <property type="protein sequence ID" value="SDW57534.1"/>
    <property type="molecule type" value="Genomic_DNA"/>
</dbReference>
<protein>
    <submittedName>
        <fullName evidence="3">Putative endonuclease</fullName>
    </submittedName>
</protein>
<dbReference type="GO" id="GO:0004519">
    <property type="term" value="F:endonuclease activity"/>
    <property type="evidence" value="ECO:0007669"/>
    <property type="project" value="UniProtKB-KW"/>
</dbReference>
<dbReference type="InterPro" id="IPR000305">
    <property type="entry name" value="GIY-YIG_endonuc"/>
</dbReference>
<keyword evidence="3" id="KW-0255">Endonuclease</keyword>
<dbReference type="CDD" id="cd10448">
    <property type="entry name" value="GIY-YIG_unchar_3"/>
    <property type="match status" value="1"/>
</dbReference>
<reference evidence="4" key="1">
    <citation type="submission" date="2016-10" db="EMBL/GenBank/DDBJ databases">
        <authorList>
            <person name="Varghese N."/>
            <person name="Submissions S."/>
        </authorList>
    </citation>
    <scope>NUCLEOTIDE SEQUENCE [LARGE SCALE GENOMIC DNA]</scope>
    <source>
        <strain evidence="4">DSM 25030</strain>
    </source>
</reference>
<organism evidence="3 4">
    <name type="scientific">Flagellimonas zhangzhouensis</name>
    <dbReference type="NCBI Taxonomy" id="1073328"/>
    <lineage>
        <taxon>Bacteria</taxon>
        <taxon>Pseudomonadati</taxon>
        <taxon>Bacteroidota</taxon>
        <taxon>Flavobacteriia</taxon>
        <taxon>Flavobacteriales</taxon>
        <taxon>Flavobacteriaceae</taxon>
        <taxon>Flagellimonas</taxon>
    </lineage>
</organism>
<evidence type="ECO:0000259" key="2">
    <source>
        <dbReference type="PROSITE" id="PS50164"/>
    </source>
</evidence>
<sequence>MDKYCVYILTNRNKSVLYTGITNDLSRRLIEHIECIKNNKKTFAAKYKCKHLVYYEEYDWVQEAISREKEIKGWVRAKKVKLIKTTNPNFEFLEDGFINI</sequence>
<dbReference type="RefSeq" id="WP_090292485.1">
    <property type="nucleotide sequence ID" value="NZ_FNKI01000001.1"/>
</dbReference>
<dbReference type="SMART" id="SM00465">
    <property type="entry name" value="GIYc"/>
    <property type="match status" value="1"/>
</dbReference>
<name>A0A1H2UPQ7_9FLAO</name>
<evidence type="ECO:0000256" key="1">
    <source>
        <dbReference type="ARBA" id="ARBA00007435"/>
    </source>
</evidence>
<dbReference type="PANTHER" id="PTHR34477:SF5">
    <property type="entry name" value="BSL5627 PROTEIN"/>
    <property type="match status" value="1"/>
</dbReference>
<keyword evidence="3" id="KW-0378">Hydrolase</keyword>